<dbReference type="InParanoid" id="F6RK26"/>
<dbReference type="PROSITE" id="PS50835">
    <property type="entry name" value="IG_LIKE"/>
    <property type="match status" value="1"/>
</dbReference>
<dbReference type="GeneTree" id="ENSGT00940000164371"/>
<feature type="domain" description="Ig-like" evidence="4">
    <location>
        <begin position="30"/>
        <end position="134"/>
    </location>
</feature>
<dbReference type="InterPro" id="IPR007110">
    <property type="entry name" value="Ig-like_dom"/>
</dbReference>
<evidence type="ECO:0000256" key="1">
    <source>
        <dbReference type="ARBA" id="ARBA00022729"/>
    </source>
</evidence>
<accession>F6RK26</accession>
<proteinExistence type="predicted"/>
<dbReference type="InterPro" id="IPR036179">
    <property type="entry name" value="Ig-like_dom_sf"/>
</dbReference>
<dbReference type="eggNOG" id="ENOG502SA48">
    <property type="taxonomic scope" value="Eukaryota"/>
</dbReference>
<dbReference type="InterPro" id="IPR013106">
    <property type="entry name" value="Ig_V-set"/>
</dbReference>
<dbReference type="PANTHER" id="PTHR23268:SF47">
    <property type="entry name" value="T CELL RECEPTOR BETA VARIABLE 11-1"/>
    <property type="match status" value="1"/>
</dbReference>
<keyword evidence="1 3" id="KW-0732">Signal</keyword>
<keyword evidence="2" id="KW-0391">Immunity</keyword>
<dbReference type="HOGENOM" id="CLU_077975_9_4_1"/>
<dbReference type="SUPFAM" id="SSF48726">
    <property type="entry name" value="Immunoglobulin"/>
    <property type="match status" value="1"/>
</dbReference>
<dbReference type="Gene3D" id="2.60.40.10">
    <property type="entry name" value="Immunoglobulins"/>
    <property type="match status" value="1"/>
</dbReference>
<dbReference type="GO" id="GO:0007166">
    <property type="term" value="P:cell surface receptor signaling pathway"/>
    <property type="evidence" value="ECO:0000318"/>
    <property type="project" value="GO_Central"/>
</dbReference>
<evidence type="ECO:0000259" key="4">
    <source>
        <dbReference type="PROSITE" id="PS50835"/>
    </source>
</evidence>
<dbReference type="Bgee" id="ENSMODG00000025462">
    <property type="expression patterns" value="Expressed in blood and 3 other cell types or tissues"/>
</dbReference>
<dbReference type="Pfam" id="PF07686">
    <property type="entry name" value="V-set"/>
    <property type="match status" value="1"/>
</dbReference>
<dbReference type="Proteomes" id="UP000002280">
    <property type="component" value="Chromosome 8"/>
</dbReference>
<name>F6RK26_MONDO</name>
<evidence type="ECO:0000313" key="5">
    <source>
        <dbReference type="Ensembl" id="ENSMODP00000038238.3"/>
    </source>
</evidence>
<dbReference type="OMA" id="LRHEMEF"/>
<dbReference type="GO" id="GO:0005886">
    <property type="term" value="C:plasma membrane"/>
    <property type="evidence" value="ECO:0000318"/>
    <property type="project" value="GO_Central"/>
</dbReference>
<dbReference type="FunCoup" id="F6RK26">
    <property type="interactions" value="649"/>
</dbReference>
<dbReference type="Ensembl" id="ENSMODT00000039838.3">
    <property type="protein sequence ID" value="ENSMODP00000038238.3"/>
    <property type="gene ID" value="ENSMODG00000025462.3"/>
</dbReference>
<reference evidence="5" key="3">
    <citation type="submission" date="2025-09" db="UniProtKB">
        <authorList>
            <consortium name="Ensembl"/>
        </authorList>
    </citation>
    <scope>IDENTIFICATION</scope>
</reference>
<dbReference type="PANTHER" id="PTHR23268">
    <property type="entry name" value="T-CELL RECEPTOR BETA CHAIN"/>
    <property type="match status" value="1"/>
</dbReference>
<reference evidence="5" key="2">
    <citation type="submission" date="2025-08" db="UniProtKB">
        <authorList>
            <consortium name="Ensembl"/>
        </authorList>
    </citation>
    <scope>IDENTIFICATION</scope>
</reference>
<dbReference type="InterPro" id="IPR050413">
    <property type="entry name" value="TCR_beta_variable"/>
</dbReference>
<organism evidence="5 6">
    <name type="scientific">Monodelphis domestica</name>
    <name type="common">Gray short-tailed opossum</name>
    <dbReference type="NCBI Taxonomy" id="13616"/>
    <lineage>
        <taxon>Eukaryota</taxon>
        <taxon>Metazoa</taxon>
        <taxon>Chordata</taxon>
        <taxon>Craniata</taxon>
        <taxon>Vertebrata</taxon>
        <taxon>Euteleostomi</taxon>
        <taxon>Mammalia</taxon>
        <taxon>Metatheria</taxon>
        <taxon>Didelphimorphia</taxon>
        <taxon>Didelphidae</taxon>
        <taxon>Monodelphis</taxon>
    </lineage>
</organism>
<evidence type="ECO:0000256" key="2">
    <source>
        <dbReference type="ARBA" id="ARBA00022859"/>
    </source>
</evidence>
<dbReference type="AlphaFoldDB" id="F6RK26"/>
<feature type="signal peptide" evidence="3">
    <location>
        <begin position="1"/>
        <end position="30"/>
    </location>
</feature>
<sequence length="159" mass="17954">MIHAWLVPHMGIKFLHCISIFLLGAGLTDAEVTQTPKQLVTEIRQQVNLTCHPISGHTGLYWYQQVTGNGIELLVYLQNNKILDDTQFSKDRFSVIWPKSSPSILTIKTTELKDSAVYLCASSPTTALQHQCLSIHKYLSSPYTLFLRPVQDSSQLFPH</sequence>
<reference evidence="5 6" key="1">
    <citation type="journal article" date="2007" name="Nature">
        <title>Genome of the marsupial Monodelphis domestica reveals innovation in non-coding sequences.</title>
        <authorList>
            <person name="Mikkelsen T.S."/>
            <person name="Wakefield M.J."/>
            <person name="Aken B."/>
            <person name="Amemiya C.T."/>
            <person name="Chang J.L."/>
            <person name="Duke S."/>
            <person name="Garber M."/>
            <person name="Gentles A.J."/>
            <person name="Goodstadt L."/>
            <person name="Heger A."/>
            <person name="Jurka J."/>
            <person name="Kamal M."/>
            <person name="Mauceli E."/>
            <person name="Searle S.M."/>
            <person name="Sharpe T."/>
            <person name="Baker M.L."/>
            <person name="Batzer M.A."/>
            <person name="Benos P.V."/>
            <person name="Belov K."/>
            <person name="Clamp M."/>
            <person name="Cook A."/>
            <person name="Cuff J."/>
            <person name="Das R."/>
            <person name="Davidow L."/>
            <person name="Deakin J.E."/>
            <person name="Fazzari M.J."/>
            <person name="Glass J.L."/>
            <person name="Grabherr M."/>
            <person name="Greally J.M."/>
            <person name="Gu W."/>
            <person name="Hore T.A."/>
            <person name="Huttley G.A."/>
            <person name="Kleber M."/>
            <person name="Jirtle R.L."/>
            <person name="Koina E."/>
            <person name="Lee J.T."/>
            <person name="Mahony S."/>
            <person name="Marra M.A."/>
            <person name="Miller R.D."/>
            <person name="Nicholls R.D."/>
            <person name="Oda M."/>
            <person name="Papenfuss A.T."/>
            <person name="Parra Z.E."/>
            <person name="Pollock D.D."/>
            <person name="Ray D.A."/>
            <person name="Schein J.E."/>
            <person name="Speed T.P."/>
            <person name="Thompson K."/>
            <person name="VandeBerg J.L."/>
            <person name="Wade C.M."/>
            <person name="Walker J.A."/>
            <person name="Waters P.D."/>
            <person name="Webber C."/>
            <person name="Weidman J.R."/>
            <person name="Xie X."/>
            <person name="Zody M.C."/>
            <person name="Baldwin J."/>
            <person name="Abdouelleil A."/>
            <person name="Abdulkadir J."/>
            <person name="Abebe A."/>
            <person name="Abera B."/>
            <person name="Abreu J."/>
            <person name="Acer S.C."/>
            <person name="Aftuck L."/>
            <person name="Alexander A."/>
            <person name="An P."/>
            <person name="Anderson E."/>
            <person name="Anderson S."/>
            <person name="Arachi H."/>
            <person name="Azer M."/>
            <person name="Bachantsang P."/>
            <person name="Barry A."/>
            <person name="Bayul T."/>
            <person name="Berlin A."/>
            <person name="Bessette D."/>
            <person name="Bloom T."/>
            <person name="Bloom T."/>
            <person name="Boguslavskiy L."/>
            <person name="Bonnet C."/>
            <person name="Boukhgalter B."/>
            <person name="Bourzgui I."/>
            <person name="Brown A."/>
            <person name="Cahill P."/>
            <person name="Channer S."/>
            <person name="Cheshatsang Y."/>
            <person name="Chuda L."/>
            <person name="Citroen M."/>
            <person name="Collymore A."/>
            <person name="Cooke P."/>
            <person name="Costello M."/>
            <person name="D'Aco K."/>
            <person name="Daza R."/>
            <person name="De Haan G."/>
            <person name="DeGray S."/>
            <person name="DeMaso C."/>
            <person name="Dhargay N."/>
            <person name="Dooley K."/>
            <person name="Dooley E."/>
            <person name="Doricent M."/>
            <person name="Dorje P."/>
            <person name="Dorjee K."/>
            <person name="Dupes A."/>
            <person name="Elong R."/>
            <person name="Falk J."/>
            <person name="Farina A."/>
            <person name="Faro S."/>
            <person name="Ferguson D."/>
            <person name="Fisher S."/>
            <person name="Foley C.D."/>
            <person name="Franke A."/>
            <person name="Friedrich D."/>
            <person name="Gadbois L."/>
            <person name="Gearin G."/>
            <person name="Gearin C.R."/>
            <person name="Giannoukos G."/>
            <person name="Goode T."/>
            <person name="Graham J."/>
            <person name="Grandbois E."/>
            <person name="Grewal S."/>
            <person name="Gyaltsen K."/>
            <person name="Hafez N."/>
            <person name="Hagos B."/>
            <person name="Hall J."/>
            <person name="Henson C."/>
            <person name="Hollinger A."/>
            <person name="Honan T."/>
            <person name="Huard M.D."/>
            <person name="Hughes L."/>
            <person name="Hurhula B."/>
            <person name="Husby M.E."/>
            <person name="Kamat A."/>
            <person name="Kanga B."/>
            <person name="Kashin S."/>
            <person name="Khazanovich D."/>
            <person name="Kisner P."/>
            <person name="Lance K."/>
            <person name="Lara M."/>
            <person name="Lee W."/>
            <person name="Lennon N."/>
            <person name="Letendre F."/>
            <person name="LeVine R."/>
            <person name="Lipovsky A."/>
            <person name="Liu X."/>
            <person name="Liu J."/>
            <person name="Liu S."/>
            <person name="Lokyitsang T."/>
            <person name="Lokyitsang Y."/>
            <person name="Lubonja R."/>
            <person name="Lui A."/>
            <person name="MacDonald P."/>
            <person name="Magnisalis V."/>
            <person name="Maru K."/>
            <person name="Matthews C."/>
            <person name="McCusker W."/>
            <person name="McDonough S."/>
            <person name="Mehta T."/>
            <person name="Meldrim J."/>
            <person name="Meneus L."/>
            <person name="Mihai O."/>
            <person name="Mihalev A."/>
            <person name="Mihova T."/>
            <person name="Mittelman R."/>
            <person name="Mlenga V."/>
            <person name="Montmayeur A."/>
            <person name="Mulrain L."/>
            <person name="Navidi A."/>
            <person name="Naylor J."/>
            <person name="Negash T."/>
            <person name="Nguyen T."/>
            <person name="Nguyen N."/>
            <person name="Nicol R."/>
            <person name="Norbu C."/>
            <person name="Norbu N."/>
            <person name="Novod N."/>
            <person name="O'Neill B."/>
            <person name="Osman S."/>
            <person name="Markiewicz E."/>
            <person name="Oyono O.L."/>
            <person name="Patti C."/>
            <person name="Phunkhang P."/>
            <person name="Pierre F."/>
            <person name="Priest M."/>
            <person name="Raghuraman S."/>
            <person name="Rege F."/>
            <person name="Reyes R."/>
            <person name="Rise C."/>
            <person name="Rogov P."/>
            <person name="Ross K."/>
            <person name="Ryan E."/>
            <person name="Settipalli S."/>
            <person name="Shea T."/>
            <person name="Sherpa N."/>
            <person name="Shi L."/>
            <person name="Shih D."/>
            <person name="Sparrow T."/>
            <person name="Spaulding J."/>
            <person name="Stalker J."/>
            <person name="Stange-Thomann N."/>
            <person name="Stavropoulos S."/>
            <person name="Stone C."/>
            <person name="Strader C."/>
            <person name="Tesfaye S."/>
            <person name="Thomson T."/>
            <person name="Thoulutsang Y."/>
            <person name="Thoulutsang D."/>
            <person name="Topham K."/>
            <person name="Topping I."/>
            <person name="Tsamla T."/>
            <person name="Vassiliev H."/>
            <person name="Vo A."/>
            <person name="Wangchuk T."/>
            <person name="Wangdi T."/>
            <person name="Weiand M."/>
            <person name="Wilkinson J."/>
            <person name="Wilson A."/>
            <person name="Yadav S."/>
            <person name="Young G."/>
            <person name="Yu Q."/>
            <person name="Zembek L."/>
            <person name="Zhong D."/>
            <person name="Zimmer A."/>
            <person name="Zwirko Z."/>
            <person name="Jaffe D.B."/>
            <person name="Alvarez P."/>
            <person name="Brockman W."/>
            <person name="Butler J."/>
            <person name="Chin C."/>
            <person name="Gnerre S."/>
            <person name="MacCallum I."/>
            <person name="Graves J.A."/>
            <person name="Ponting C.P."/>
            <person name="Breen M."/>
            <person name="Samollow P.B."/>
            <person name="Lander E.S."/>
            <person name="Lindblad-Toh K."/>
        </authorList>
    </citation>
    <scope>NUCLEOTIDE SEQUENCE [LARGE SCALE GENOMIC DNA]</scope>
</reference>
<protein>
    <recommendedName>
        <fullName evidence="4">Ig-like domain-containing protein</fullName>
    </recommendedName>
</protein>
<evidence type="ECO:0000313" key="6">
    <source>
        <dbReference type="Proteomes" id="UP000002280"/>
    </source>
</evidence>
<keyword evidence="6" id="KW-1185">Reference proteome</keyword>
<dbReference type="STRING" id="13616.ENSMODP00000038238"/>
<feature type="chain" id="PRO_5023821511" description="Ig-like domain-containing protein" evidence="3">
    <location>
        <begin position="31"/>
        <end position="159"/>
    </location>
</feature>
<evidence type="ECO:0000256" key="3">
    <source>
        <dbReference type="SAM" id="SignalP"/>
    </source>
</evidence>
<dbReference type="GO" id="GO:0002376">
    <property type="term" value="P:immune system process"/>
    <property type="evidence" value="ECO:0007669"/>
    <property type="project" value="UniProtKB-KW"/>
</dbReference>
<dbReference type="InterPro" id="IPR013783">
    <property type="entry name" value="Ig-like_fold"/>
</dbReference>